<evidence type="ECO:0000256" key="4">
    <source>
        <dbReference type="ARBA" id="ARBA00023263"/>
    </source>
</evidence>
<dbReference type="EMBL" id="LN515532">
    <property type="protein sequence ID" value="CEA15843.1"/>
    <property type="molecule type" value="Genomic_DNA"/>
</dbReference>
<dbReference type="KEGG" id="pbt:ING2E5B_1090"/>
<sequence length="280" mass="30661">MKTNKYTYYLQNIVITLLFITAFSSCQFEELAVDCEEKGVIVLNLGVNGMTTRAAGGQLFTGDEAITKVRVFVFTGDFLEVNRLYNIGESEFNNPFVLEVTTGLKDIYIVANESGVLSTQLASVNLKSQLFGIMSETISEVTGPLDLPLVMTGSRTGVSVETLEGSNHNSTDIVLTRIASKLSLRFKKDTSAEVSITKVSLLNNAGITTIWDNGVLNDGANNWNWNHTPDLALPLTSDAAAISNFENIYLYENLTNGDKSKATQLEVEALYNGIPTKYRV</sequence>
<dbReference type="STRING" id="1562970.ING2E5B_1090"/>
<dbReference type="HOGENOM" id="CLU_993413_0_0_10"/>
<dbReference type="InterPro" id="IPR029141">
    <property type="entry name" value="FimA_N"/>
</dbReference>
<dbReference type="AlphaFoldDB" id="A0A098C095"/>
<protein>
    <recommendedName>
        <fullName evidence="6">Major fimbrial subunit protein N-terminal domain-containing protein</fullName>
    </recommendedName>
</protein>
<dbReference type="GO" id="GO:0009289">
    <property type="term" value="C:pilus"/>
    <property type="evidence" value="ECO:0007669"/>
    <property type="project" value="UniProtKB-SubCell"/>
</dbReference>
<organism evidence="7 8">
    <name type="scientific">Fermentimonas caenicola</name>
    <dbReference type="NCBI Taxonomy" id="1562970"/>
    <lineage>
        <taxon>Bacteria</taxon>
        <taxon>Pseudomonadati</taxon>
        <taxon>Bacteroidota</taxon>
        <taxon>Bacteroidia</taxon>
        <taxon>Bacteroidales</taxon>
        <taxon>Dysgonomonadaceae</taxon>
        <taxon>Fermentimonas</taxon>
    </lineage>
</organism>
<evidence type="ECO:0000259" key="6">
    <source>
        <dbReference type="Pfam" id="PF06321"/>
    </source>
</evidence>
<dbReference type="PROSITE" id="PS51257">
    <property type="entry name" value="PROKAR_LIPOPROTEIN"/>
    <property type="match status" value="1"/>
</dbReference>
<dbReference type="Proteomes" id="UP000032417">
    <property type="component" value="Chromosome 1"/>
</dbReference>
<name>A0A098C095_9BACT</name>
<keyword evidence="4" id="KW-0281">Fimbrium</keyword>
<keyword evidence="3 5" id="KW-0732">Signal</keyword>
<keyword evidence="8" id="KW-1185">Reference proteome</keyword>
<gene>
    <name evidence="7" type="ORF">ING2E5B_1090</name>
</gene>
<evidence type="ECO:0000256" key="5">
    <source>
        <dbReference type="SAM" id="SignalP"/>
    </source>
</evidence>
<accession>A0A098C095</accession>
<evidence type="ECO:0000313" key="7">
    <source>
        <dbReference type="EMBL" id="CEA15843.1"/>
    </source>
</evidence>
<dbReference type="OrthoDB" id="1012150at2"/>
<proteinExistence type="inferred from homology"/>
<feature type="chain" id="PRO_5001932988" description="Major fimbrial subunit protein N-terminal domain-containing protein" evidence="5">
    <location>
        <begin position="25"/>
        <end position="280"/>
    </location>
</feature>
<evidence type="ECO:0000256" key="2">
    <source>
        <dbReference type="ARBA" id="ARBA00006011"/>
    </source>
</evidence>
<evidence type="ECO:0000313" key="8">
    <source>
        <dbReference type="Proteomes" id="UP000032417"/>
    </source>
</evidence>
<reference evidence="7 8" key="1">
    <citation type="submission" date="2014-08" db="EMBL/GenBank/DDBJ databases">
        <authorList>
            <person name="Wibberg D."/>
        </authorList>
    </citation>
    <scope>NUCLEOTIDE SEQUENCE [LARGE SCALE GENOMIC DNA]</scope>
    <source>
        <strain evidence="8">ING2-E5B</strain>
    </source>
</reference>
<feature type="domain" description="Major fimbrial subunit protein N-terminal" evidence="6">
    <location>
        <begin position="42"/>
        <end position="162"/>
    </location>
</feature>
<comment type="subcellular location">
    <subcellularLocation>
        <location evidence="1">Fimbrium</location>
    </subcellularLocation>
</comment>
<evidence type="ECO:0000256" key="3">
    <source>
        <dbReference type="ARBA" id="ARBA00022729"/>
    </source>
</evidence>
<feature type="signal peptide" evidence="5">
    <location>
        <begin position="1"/>
        <end position="24"/>
    </location>
</feature>
<comment type="similarity">
    <text evidence="2">Belongs to the bacteroidetes fimbrillin superfamily. FimA/Mfa1 family.</text>
</comment>
<evidence type="ECO:0000256" key="1">
    <source>
        <dbReference type="ARBA" id="ARBA00004561"/>
    </source>
</evidence>
<dbReference type="Pfam" id="PF06321">
    <property type="entry name" value="P_gingi_FimA"/>
    <property type="match status" value="1"/>
</dbReference>
<dbReference type="Gene3D" id="2.60.40.2580">
    <property type="match status" value="1"/>
</dbReference>